<feature type="transmembrane region" description="Helical" evidence="1">
    <location>
        <begin position="81"/>
        <end position="102"/>
    </location>
</feature>
<keyword evidence="1" id="KW-0812">Transmembrane</keyword>
<keyword evidence="3" id="KW-1185">Reference proteome</keyword>
<dbReference type="Proteomes" id="UP000198397">
    <property type="component" value="Unassembled WGS sequence"/>
</dbReference>
<feature type="transmembrane region" description="Helical" evidence="1">
    <location>
        <begin position="108"/>
        <end position="128"/>
    </location>
</feature>
<protein>
    <submittedName>
        <fullName evidence="2">Uncharacterized protein</fullName>
    </submittedName>
</protein>
<evidence type="ECO:0000256" key="1">
    <source>
        <dbReference type="SAM" id="Phobius"/>
    </source>
</evidence>
<dbReference type="EMBL" id="FZNQ01000001">
    <property type="protein sequence ID" value="SNR26082.1"/>
    <property type="molecule type" value="Genomic_DNA"/>
</dbReference>
<reference evidence="2 3" key="1">
    <citation type="submission" date="2017-06" db="EMBL/GenBank/DDBJ databases">
        <authorList>
            <person name="Kim H.J."/>
            <person name="Triplett B.A."/>
        </authorList>
    </citation>
    <scope>NUCLEOTIDE SEQUENCE [LARGE SCALE GENOMIC DNA]</scope>
    <source>
        <strain evidence="2 3">DSM 8800</strain>
    </source>
</reference>
<dbReference type="AlphaFoldDB" id="A0A238UV72"/>
<gene>
    <name evidence="2" type="ORF">SAMN06264855_101442</name>
</gene>
<keyword evidence="1" id="KW-1133">Transmembrane helix</keyword>
<feature type="transmembrane region" description="Helical" evidence="1">
    <location>
        <begin position="49"/>
        <end position="69"/>
    </location>
</feature>
<keyword evidence="1" id="KW-0472">Membrane</keyword>
<proteinExistence type="predicted"/>
<accession>A0A238UV72</accession>
<sequence length="136" mass="14073">MTALGLGGAVLAGVLAILLLASVVAIGYVLNRDAAARGMGGLARTFLTAAAIFVPFLVVPVYAVFTRWIGARRKPASRTELLLAWGALTVVVAVIAGTILSPPDPVSQLLYVGGFAVVFGLVGLVPLIRRGVFEDE</sequence>
<evidence type="ECO:0000313" key="3">
    <source>
        <dbReference type="Proteomes" id="UP000198397"/>
    </source>
</evidence>
<organism evidence="2 3">
    <name type="scientific">Halorubrum vacuolatum</name>
    <name type="common">Natronobacterium vacuolatum</name>
    <dbReference type="NCBI Taxonomy" id="63740"/>
    <lineage>
        <taxon>Archaea</taxon>
        <taxon>Methanobacteriati</taxon>
        <taxon>Methanobacteriota</taxon>
        <taxon>Stenosarchaea group</taxon>
        <taxon>Halobacteria</taxon>
        <taxon>Halobacteriales</taxon>
        <taxon>Haloferacaceae</taxon>
        <taxon>Halorubrum</taxon>
    </lineage>
</organism>
<name>A0A238UV72_HALVU</name>
<evidence type="ECO:0000313" key="2">
    <source>
        <dbReference type="EMBL" id="SNR26082.1"/>
    </source>
</evidence>
<dbReference type="RefSeq" id="WP_089383394.1">
    <property type="nucleotide sequence ID" value="NZ_FZNQ01000001.1"/>
</dbReference>